<keyword evidence="10" id="KW-0966">Cell projection</keyword>
<evidence type="ECO:0000259" key="9">
    <source>
        <dbReference type="Pfam" id="PF02108"/>
    </source>
</evidence>
<dbReference type="PANTHER" id="PTHR34982:SF1">
    <property type="entry name" value="FLAGELLAR ASSEMBLY PROTEIN FLIH"/>
    <property type="match status" value="1"/>
</dbReference>
<evidence type="ECO:0000256" key="6">
    <source>
        <dbReference type="ARBA" id="ARBA00022927"/>
    </source>
</evidence>
<keyword evidence="4" id="KW-0813">Transport</keyword>
<feature type="compositionally biased region" description="Basic and acidic residues" evidence="8">
    <location>
        <begin position="319"/>
        <end position="338"/>
    </location>
</feature>
<dbReference type="Pfam" id="PF02108">
    <property type="entry name" value="FliH"/>
    <property type="match status" value="1"/>
</dbReference>
<dbReference type="EMBL" id="AAQH01000006">
    <property type="protein sequence ID" value="EAT12547.1"/>
    <property type="molecule type" value="Genomic_DNA"/>
</dbReference>
<comment type="function">
    <text evidence="1">Needed for flagellar regrowth and assembly.</text>
</comment>
<dbReference type="GO" id="GO:0005829">
    <property type="term" value="C:cytosol"/>
    <property type="evidence" value="ECO:0007669"/>
    <property type="project" value="TreeGrafter"/>
</dbReference>
<evidence type="ECO:0000256" key="2">
    <source>
        <dbReference type="ARBA" id="ARBA00006602"/>
    </source>
</evidence>
<name>Q1N2X2_9GAMM</name>
<dbReference type="HOGENOM" id="CLU_789078_0_0_6"/>
<dbReference type="PANTHER" id="PTHR34982">
    <property type="entry name" value="YOP PROTEINS TRANSLOCATION PROTEIN L"/>
    <property type="match status" value="1"/>
</dbReference>
<dbReference type="GO" id="GO:0044781">
    <property type="term" value="P:bacterial-type flagellum organization"/>
    <property type="evidence" value="ECO:0007669"/>
    <property type="project" value="UniProtKB-KW"/>
</dbReference>
<keyword evidence="10" id="KW-0969">Cilium</keyword>
<keyword evidence="6" id="KW-0653">Protein transport</keyword>
<feature type="domain" description="Flagellar assembly protein FliH/Type III secretion system HrpE" evidence="9">
    <location>
        <begin position="137"/>
        <end position="252"/>
    </location>
</feature>
<feature type="compositionally biased region" description="Basic and acidic residues" evidence="8">
    <location>
        <begin position="32"/>
        <end position="41"/>
    </location>
</feature>
<keyword evidence="10" id="KW-0282">Flagellum</keyword>
<dbReference type="AlphaFoldDB" id="Q1N2X2"/>
<dbReference type="STRING" id="207949.RED65_06618"/>
<dbReference type="Proteomes" id="UP000004263">
    <property type="component" value="Unassembled WGS sequence"/>
</dbReference>
<dbReference type="OrthoDB" id="8480773at2"/>
<evidence type="ECO:0000256" key="1">
    <source>
        <dbReference type="ARBA" id="ARBA00003041"/>
    </source>
</evidence>
<dbReference type="GO" id="GO:0015031">
    <property type="term" value="P:protein transport"/>
    <property type="evidence" value="ECO:0007669"/>
    <property type="project" value="UniProtKB-KW"/>
</dbReference>
<evidence type="ECO:0000256" key="3">
    <source>
        <dbReference type="ARBA" id="ARBA00016507"/>
    </source>
</evidence>
<comment type="similarity">
    <text evidence="2">Belongs to the FliH family.</text>
</comment>
<protein>
    <recommendedName>
        <fullName evidence="3">Flagellar assembly protein FliH</fullName>
    </recommendedName>
</protein>
<feature type="region of interest" description="Disordered" evidence="8">
    <location>
        <begin position="27"/>
        <end position="53"/>
    </location>
</feature>
<keyword evidence="7" id="KW-1006">Bacterial flagellum protein export</keyword>
<feature type="region of interest" description="Disordered" evidence="8">
    <location>
        <begin position="279"/>
        <end position="351"/>
    </location>
</feature>
<dbReference type="SUPFAM" id="SSF160527">
    <property type="entry name" value="V-type ATPase subunit E-like"/>
    <property type="match status" value="1"/>
</dbReference>
<feature type="compositionally biased region" description="Acidic residues" evidence="8">
    <location>
        <begin position="340"/>
        <end position="351"/>
    </location>
</feature>
<keyword evidence="11" id="KW-1185">Reference proteome</keyword>
<evidence type="ECO:0000256" key="7">
    <source>
        <dbReference type="ARBA" id="ARBA00023225"/>
    </source>
</evidence>
<evidence type="ECO:0000313" key="11">
    <source>
        <dbReference type="Proteomes" id="UP000004263"/>
    </source>
</evidence>
<proteinExistence type="inferred from homology"/>
<feature type="compositionally biased region" description="Acidic residues" evidence="8">
    <location>
        <begin position="42"/>
        <end position="53"/>
    </location>
</feature>
<evidence type="ECO:0000313" key="10">
    <source>
        <dbReference type="EMBL" id="EAT12547.1"/>
    </source>
</evidence>
<comment type="caution">
    <text evidence="10">The sequence shown here is derived from an EMBL/GenBank/DDBJ whole genome shotgun (WGS) entry which is preliminary data.</text>
</comment>
<evidence type="ECO:0000256" key="5">
    <source>
        <dbReference type="ARBA" id="ARBA00022795"/>
    </source>
</evidence>
<dbReference type="InterPro" id="IPR051472">
    <property type="entry name" value="T3SS_Stator/FliH"/>
</dbReference>
<keyword evidence="5" id="KW-1005">Bacterial flagellum biogenesis</keyword>
<sequence>MNQRRERIPAKDVKESKNWSLPYWTQNGDVIQKQDDSHENDPDVWVEDEEEMELEPLTAEALEAIRQEAYNDGLEQGLIEGRQKGEKQGYDEGFQEGKRQGLEEGKSQGYKDGLDQGNKEASQSLDKQEKAFKQASQHVYNNLDKAFQSFQTEIEETLPELIEMLATAVVGGELEQGSEHIVNLVKDAMEAIPVDKQQVTILVNEADLPFLEAGLDNDYQIVPDDRVDPGGCQLQSKYSAADYSLSKRMKQVLSDYRKQLQLGSQTLDDDEPNSILEGVDLEASEFQDQESTIETKTDAEMTTPDNNTSVEETETEPTDEQKRQEYELSSDHDIHGDLADQSDDSDGQSHE</sequence>
<evidence type="ECO:0000256" key="4">
    <source>
        <dbReference type="ARBA" id="ARBA00022448"/>
    </source>
</evidence>
<accession>Q1N2X2</accession>
<dbReference type="InterPro" id="IPR018035">
    <property type="entry name" value="Flagellar_FliH/T3SS_HrpE"/>
</dbReference>
<evidence type="ECO:0000256" key="8">
    <source>
        <dbReference type="SAM" id="MobiDB-lite"/>
    </source>
</evidence>
<gene>
    <name evidence="10" type="ORF">RED65_06618</name>
</gene>
<feature type="compositionally biased region" description="Acidic residues" evidence="8">
    <location>
        <begin position="279"/>
        <end position="288"/>
    </location>
</feature>
<feature type="region of interest" description="Disordered" evidence="8">
    <location>
        <begin position="76"/>
        <end position="130"/>
    </location>
</feature>
<dbReference type="RefSeq" id="WP_007016148.1">
    <property type="nucleotide sequence ID" value="NZ_AAQH01000006.1"/>
</dbReference>
<organism evidence="10 11">
    <name type="scientific">Bermanella marisrubri</name>
    <dbReference type="NCBI Taxonomy" id="207949"/>
    <lineage>
        <taxon>Bacteria</taxon>
        <taxon>Pseudomonadati</taxon>
        <taxon>Pseudomonadota</taxon>
        <taxon>Gammaproteobacteria</taxon>
        <taxon>Oceanospirillales</taxon>
        <taxon>Oceanospirillaceae</taxon>
        <taxon>Bermanella</taxon>
    </lineage>
</organism>
<reference evidence="10 11" key="1">
    <citation type="submission" date="2006-03" db="EMBL/GenBank/DDBJ databases">
        <authorList>
            <person name="Pinhassi J."/>
            <person name="Pedros-Alio C."/>
            <person name="Ferriera S."/>
            <person name="Johnson J."/>
            <person name="Kravitz S."/>
            <person name="Halpern A."/>
            <person name="Remington K."/>
            <person name="Beeson K."/>
            <person name="Tran B."/>
            <person name="Rogers Y.-H."/>
            <person name="Friedman R."/>
            <person name="Venter J.C."/>
        </authorList>
    </citation>
    <scope>NUCLEOTIDE SEQUENCE [LARGE SCALE GENOMIC DNA]</scope>
    <source>
        <strain evidence="10 11">RED65</strain>
    </source>
</reference>
<feature type="compositionally biased region" description="Basic and acidic residues" evidence="8">
    <location>
        <begin position="81"/>
        <end position="106"/>
    </location>
</feature>